<dbReference type="Proteomes" id="UP000266673">
    <property type="component" value="Unassembled WGS sequence"/>
</dbReference>
<protein>
    <recommendedName>
        <fullName evidence="5">GAE domain-containing protein</fullName>
    </recommendedName>
</protein>
<evidence type="ECO:0000259" key="5">
    <source>
        <dbReference type="PROSITE" id="PS50180"/>
    </source>
</evidence>
<sequence length="133" mass="14344">MNALDSLGLLGLGDARIPSQSSTTSTSLSTSTSTSTDKYVVYNKNGFKVGLNPSKNSNNSNSFNIEVTSIQKLQVQPPSLIGILPGATAQQTIHVTNPQKSNVRLRLRIVYSTPTGAKVDKIAEFNGFPQEFW</sequence>
<gene>
    <name evidence="6" type="ORF">C2G38_2187825</name>
</gene>
<evidence type="ECO:0000256" key="1">
    <source>
        <dbReference type="ARBA" id="ARBA00004555"/>
    </source>
</evidence>
<keyword evidence="7" id="KW-1185">Reference proteome</keyword>
<dbReference type="InterPro" id="IPR013041">
    <property type="entry name" value="Clathrin_app_Ig-like_sf"/>
</dbReference>
<comment type="subcellular location">
    <subcellularLocation>
        <location evidence="1">Golgi apparatus</location>
    </subcellularLocation>
</comment>
<dbReference type="SMART" id="SM00809">
    <property type="entry name" value="Alpha_adaptinC2"/>
    <property type="match status" value="1"/>
</dbReference>
<dbReference type="InterPro" id="IPR008153">
    <property type="entry name" value="GAE_dom"/>
</dbReference>
<dbReference type="GO" id="GO:0005794">
    <property type="term" value="C:Golgi apparatus"/>
    <property type="evidence" value="ECO:0007669"/>
    <property type="project" value="UniProtKB-SubCell"/>
</dbReference>
<dbReference type="OrthoDB" id="28053at2759"/>
<evidence type="ECO:0000256" key="2">
    <source>
        <dbReference type="ARBA" id="ARBA00022448"/>
    </source>
</evidence>
<dbReference type="STRING" id="44941.A0A397V8K3"/>
<dbReference type="GO" id="GO:0005829">
    <property type="term" value="C:cytosol"/>
    <property type="evidence" value="ECO:0007669"/>
    <property type="project" value="GOC"/>
</dbReference>
<proteinExistence type="predicted"/>
<comment type="caution">
    <text evidence="6">The sequence shown here is derived from an EMBL/GenBank/DDBJ whole genome shotgun (WGS) entry which is preliminary data.</text>
</comment>
<evidence type="ECO:0000256" key="3">
    <source>
        <dbReference type="ARBA" id="ARBA00022927"/>
    </source>
</evidence>
<evidence type="ECO:0000313" key="7">
    <source>
        <dbReference type="Proteomes" id="UP000266673"/>
    </source>
</evidence>
<keyword evidence="3" id="KW-0653">Protein transport</keyword>
<keyword evidence="2" id="KW-0813">Transport</keyword>
<accession>A0A397V8K3</accession>
<dbReference type="EMBL" id="QKWP01000620">
    <property type="protein sequence ID" value="RIB17249.1"/>
    <property type="molecule type" value="Genomic_DNA"/>
</dbReference>
<keyword evidence="4" id="KW-0333">Golgi apparatus</keyword>
<dbReference type="SUPFAM" id="SSF49348">
    <property type="entry name" value="Clathrin adaptor appendage domain"/>
    <property type="match status" value="1"/>
</dbReference>
<dbReference type="PROSITE" id="PS50180">
    <property type="entry name" value="GAE"/>
    <property type="match status" value="1"/>
</dbReference>
<feature type="domain" description="GAE" evidence="5">
    <location>
        <begin position="15"/>
        <end position="129"/>
    </location>
</feature>
<name>A0A397V8K3_9GLOM</name>
<dbReference type="Gene3D" id="2.60.40.1230">
    <property type="match status" value="1"/>
</dbReference>
<dbReference type="InterPro" id="IPR008152">
    <property type="entry name" value="Clathrin_a/b/g-adaptin_app_Ig"/>
</dbReference>
<dbReference type="GO" id="GO:0006886">
    <property type="term" value="P:intracellular protein transport"/>
    <property type="evidence" value="ECO:0007669"/>
    <property type="project" value="InterPro"/>
</dbReference>
<dbReference type="Pfam" id="PF02883">
    <property type="entry name" value="Alpha_adaptinC2"/>
    <property type="match status" value="1"/>
</dbReference>
<dbReference type="GO" id="GO:0016482">
    <property type="term" value="P:cytosolic transport"/>
    <property type="evidence" value="ECO:0007669"/>
    <property type="project" value="UniProtKB-ARBA"/>
</dbReference>
<evidence type="ECO:0000256" key="4">
    <source>
        <dbReference type="ARBA" id="ARBA00023034"/>
    </source>
</evidence>
<evidence type="ECO:0000313" key="6">
    <source>
        <dbReference type="EMBL" id="RIB17249.1"/>
    </source>
</evidence>
<reference evidence="6 7" key="1">
    <citation type="submission" date="2018-06" db="EMBL/GenBank/DDBJ databases">
        <title>Comparative genomics reveals the genomic features of Rhizophagus irregularis, R. cerebriforme, R. diaphanum and Gigaspora rosea, and their symbiotic lifestyle signature.</title>
        <authorList>
            <person name="Morin E."/>
            <person name="San Clemente H."/>
            <person name="Chen E.C.H."/>
            <person name="De La Providencia I."/>
            <person name="Hainaut M."/>
            <person name="Kuo A."/>
            <person name="Kohler A."/>
            <person name="Murat C."/>
            <person name="Tang N."/>
            <person name="Roy S."/>
            <person name="Loubradou J."/>
            <person name="Henrissat B."/>
            <person name="Grigoriev I.V."/>
            <person name="Corradi N."/>
            <person name="Roux C."/>
            <person name="Martin F.M."/>
        </authorList>
    </citation>
    <scope>NUCLEOTIDE SEQUENCE [LARGE SCALE GENOMIC DNA]</scope>
    <source>
        <strain evidence="6 7">DAOM 194757</strain>
    </source>
</reference>
<organism evidence="6 7">
    <name type="scientific">Gigaspora rosea</name>
    <dbReference type="NCBI Taxonomy" id="44941"/>
    <lineage>
        <taxon>Eukaryota</taxon>
        <taxon>Fungi</taxon>
        <taxon>Fungi incertae sedis</taxon>
        <taxon>Mucoromycota</taxon>
        <taxon>Glomeromycotina</taxon>
        <taxon>Glomeromycetes</taxon>
        <taxon>Diversisporales</taxon>
        <taxon>Gigasporaceae</taxon>
        <taxon>Gigaspora</taxon>
    </lineage>
</organism>
<dbReference type="GO" id="GO:0016192">
    <property type="term" value="P:vesicle-mediated transport"/>
    <property type="evidence" value="ECO:0007669"/>
    <property type="project" value="InterPro"/>
</dbReference>
<dbReference type="AlphaFoldDB" id="A0A397V8K3"/>